<feature type="domain" description="GST N-terminal" evidence="2">
    <location>
        <begin position="1"/>
        <end position="82"/>
    </location>
</feature>
<protein>
    <submittedName>
        <fullName evidence="4">Glutathione S-transferase family protein</fullName>
    </submittedName>
</protein>
<sequence length="204" mass="23457">MLRLYDSLLSGNCWKARILLSQLNLEYERITLDLVRGDTQQPGFETISRFARVPVLVLEDGHPIVESGAILMHLAEGTRFLPVDLYERTEVLSWLFFEQADLQKAIAFPRVYNLRGQASQMKDEIAYRQKDGYGALQKLENWLGNRSWLVGNSYTIADTSVFAYVSLAAEGGYRMDRYPEILRWLDNVRSTEGWVPLIEKETTS</sequence>
<dbReference type="SFLD" id="SFLDS00019">
    <property type="entry name" value="Glutathione_Transferase_(cytos"/>
    <property type="match status" value="1"/>
</dbReference>
<dbReference type="PROSITE" id="PS50404">
    <property type="entry name" value="GST_NTER"/>
    <property type="match status" value="1"/>
</dbReference>
<evidence type="ECO:0000313" key="5">
    <source>
        <dbReference type="Proteomes" id="UP000468531"/>
    </source>
</evidence>
<organism evidence="4 5">
    <name type="scientific">Bradyrhizobium uaiense</name>
    <dbReference type="NCBI Taxonomy" id="2594946"/>
    <lineage>
        <taxon>Bacteria</taxon>
        <taxon>Pseudomonadati</taxon>
        <taxon>Pseudomonadota</taxon>
        <taxon>Alphaproteobacteria</taxon>
        <taxon>Hyphomicrobiales</taxon>
        <taxon>Nitrobacteraceae</taxon>
        <taxon>Bradyrhizobium</taxon>
    </lineage>
</organism>
<dbReference type="Pfam" id="PF02798">
    <property type="entry name" value="GST_N"/>
    <property type="match status" value="1"/>
</dbReference>
<evidence type="ECO:0000259" key="3">
    <source>
        <dbReference type="PROSITE" id="PS50405"/>
    </source>
</evidence>
<dbReference type="AlphaFoldDB" id="A0A6P1BKD7"/>
<dbReference type="Gene3D" id="1.20.1050.10">
    <property type="match status" value="1"/>
</dbReference>
<dbReference type="SUPFAM" id="SSF52833">
    <property type="entry name" value="Thioredoxin-like"/>
    <property type="match status" value="1"/>
</dbReference>
<reference evidence="4 5" key="1">
    <citation type="journal article" date="2020" name="Arch. Microbiol.">
        <title>Bradyrhizobium uaiense sp. nov., a new highly efficient cowpea symbiont.</title>
        <authorList>
            <person name="Cabral Michel D."/>
            <person name="Azarias Guimaraes A."/>
            <person name="Martins da Costa E."/>
            <person name="Soares de Carvalho T."/>
            <person name="Balsanelli E."/>
            <person name="Willems A."/>
            <person name="Maltempi de Souza E."/>
            <person name="de Souza Moreira F.M."/>
        </authorList>
    </citation>
    <scope>NUCLEOTIDE SEQUENCE [LARGE SCALE GENOMIC DNA]</scope>
    <source>
        <strain evidence="4 5">UFLA 03-164</strain>
    </source>
</reference>
<dbReference type="Proteomes" id="UP000468531">
    <property type="component" value="Unassembled WGS sequence"/>
</dbReference>
<dbReference type="Gene3D" id="3.40.30.10">
    <property type="entry name" value="Glutaredoxin"/>
    <property type="match status" value="1"/>
</dbReference>
<dbReference type="InterPro" id="IPR004046">
    <property type="entry name" value="GST_C"/>
</dbReference>
<dbReference type="EMBL" id="VKHP01000100">
    <property type="protein sequence ID" value="NEU98634.1"/>
    <property type="molecule type" value="Genomic_DNA"/>
</dbReference>
<dbReference type="InterPro" id="IPR004045">
    <property type="entry name" value="Glutathione_S-Trfase_N"/>
</dbReference>
<proteinExistence type="inferred from homology"/>
<evidence type="ECO:0000259" key="2">
    <source>
        <dbReference type="PROSITE" id="PS50404"/>
    </source>
</evidence>
<keyword evidence="4" id="KW-0808">Transferase</keyword>
<dbReference type="GO" id="GO:0016740">
    <property type="term" value="F:transferase activity"/>
    <property type="evidence" value="ECO:0007669"/>
    <property type="project" value="UniProtKB-KW"/>
</dbReference>
<dbReference type="Pfam" id="PF00043">
    <property type="entry name" value="GST_C"/>
    <property type="match status" value="1"/>
</dbReference>
<dbReference type="SUPFAM" id="SSF47616">
    <property type="entry name" value="GST C-terminal domain-like"/>
    <property type="match status" value="1"/>
</dbReference>
<name>A0A6P1BKD7_9BRAD</name>
<feature type="domain" description="GST C-terminal" evidence="3">
    <location>
        <begin position="84"/>
        <end position="204"/>
    </location>
</feature>
<comment type="caution">
    <text evidence="4">The sequence shown here is derived from an EMBL/GenBank/DDBJ whole genome shotgun (WGS) entry which is preliminary data.</text>
</comment>
<dbReference type="InterPro" id="IPR010987">
    <property type="entry name" value="Glutathione-S-Trfase_C-like"/>
</dbReference>
<accession>A0A6P1BKD7</accession>
<gene>
    <name evidence="4" type="ORF">FNJ47_23095</name>
</gene>
<keyword evidence="5" id="KW-1185">Reference proteome</keyword>
<dbReference type="RefSeq" id="WP_163157140.1">
    <property type="nucleotide sequence ID" value="NZ_VKHP01000100.1"/>
</dbReference>
<dbReference type="PANTHER" id="PTHR44051:SF2">
    <property type="entry name" value="HYPOTHETICAL GLUTATHIONE S-TRANSFERASE LIKE PROTEIN"/>
    <property type="match status" value="1"/>
</dbReference>
<dbReference type="InterPro" id="IPR040079">
    <property type="entry name" value="Glutathione_S-Trfase"/>
</dbReference>
<dbReference type="SFLD" id="SFLDG00358">
    <property type="entry name" value="Main_(cytGST)"/>
    <property type="match status" value="1"/>
</dbReference>
<dbReference type="InterPro" id="IPR036282">
    <property type="entry name" value="Glutathione-S-Trfase_C_sf"/>
</dbReference>
<dbReference type="PANTHER" id="PTHR44051">
    <property type="entry name" value="GLUTATHIONE S-TRANSFERASE-RELATED"/>
    <property type="match status" value="1"/>
</dbReference>
<comment type="similarity">
    <text evidence="1">Belongs to the GST superfamily.</text>
</comment>
<dbReference type="PROSITE" id="PS50405">
    <property type="entry name" value="GST_CTER"/>
    <property type="match status" value="1"/>
</dbReference>
<evidence type="ECO:0000256" key="1">
    <source>
        <dbReference type="RuleBase" id="RU003494"/>
    </source>
</evidence>
<dbReference type="InterPro" id="IPR036249">
    <property type="entry name" value="Thioredoxin-like_sf"/>
</dbReference>
<evidence type="ECO:0000313" key="4">
    <source>
        <dbReference type="EMBL" id="NEU98634.1"/>
    </source>
</evidence>